<evidence type="ECO:0000256" key="13">
    <source>
        <dbReference type="RuleBase" id="RU003784"/>
    </source>
</evidence>
<evidence type="ECO:0000256" key="10">
    <source>
        <dbReference type="ARBA" id="ARBA00049563"/>
    </source>
</evidence>
<comment type="subunit">
    <text evidence="4 11">Monomer.</text>
</comment>
<dbReference type="InterPro" id="IPR018022">
    <property type="entry name" value="IPT"/>
</dbReference>
<gene>
    <name evidence="11 15" type="primary">miaA</name>
    <name evidence="15" type="ORF">CAMGR0001_2673</name>
</gene>
<organism evidence="15 16">
    <name type="scientific">Campylobacter gracilis RM3268</name>
    <dbReference type="NCBI Taxonomy" id="553220"/>
    <lineage>
        <taxon>Bacteria</taxon>
        <taxon>Pseudomonadati</taxon>
        <taxon>Campylobacterota</taxon>
        <taxon>Epsilonproteobacteria</taxon>
        <taxon>Campylobacterales</taxon>
        <taxon>Campylobacteraceae</taxon>
        <taxon>Campylobacter</taxon>
    </lineage>
</organism>
<dbReference type="GO" id="GO:0052381">
    <property type="term" value="F:tRNA dimethylallyltransferase activity"/>
    <property type="evidence" value="ECO:0007669"/>
    <property type="project" value="UniProtKB-UniRule"/>
</dbReference>
<evidence type="ECO:0000256" key="5">
    <source>
        <dbReference type="ARBA" id="ARBA00022679"/>
    </source>
</evidence>
<proteinExistence type="inferred from homology"/>
<keyword evidence="16" id="KW-1185">Reference proteome</keyword>
<dbReference type="SUPFAM" id="SSF52540">
    <property type="entry name" value="P-loop containing nucleoside triphosphate hydrolases"/>
    <property type="match status" value="1"/>
</dbReference>
<keyword evidence="7 11" id="KW-0547">Nucleotide-binding</keyword>
<evidence type="ECO:0000256" key="8">
    <source>
        <dbReference type="ARBA" id="ARBA00022840"/>
    </source>
</evidence>
<dbReference type="PANTHER" id="PTHR11088:SF60">
    <property type="entry name" value="TRNA DIMETHYLALLYLTRANSFERASE"/>
    <property type="match status" value="1"/>
</dbReference>
<dbReference type="AlphaFoldDB" id="C8PF31"/>
<evidence type="ECO:0000256" key="12">
    <source>
        <dbReference type="RuleBase" id="RU003783"/>
    </source>
</evidence>
<feature type="site" description="Interaction with substrate tRNA" evidence="11">
    <location>
        <position position="108"/>
    </location>
</feature>
<dbReference type="GO" id="GO:0006400">
    <property type="term" value="P:tRNA modification"/>
    <property type="evidence" value="ECO:0007669"/>
    <property type="project" value="TreeGrafter"/>
</dbReference>
<evidence type="ECO:0000256" key="14">
    <source>
        <dbReference type="RuleBase" id="RU003785"/>
    </source>
</evidence>
<dbReference type="NCBIfam" id="TIGR00174">
    <property type="entry name" value="miaA"/>
    <property type="match status" value="1"/>
</dbReference>
<evidence type="ECO:0000256" key="6">
    <source>
        <dbReference type="ARBA" id="ARBA00022694"/>
    </source>
</evidence>
<dbReference type="Proteomes" id="UP000005709">
    <property type="component" value="Unassembled WGS sequence"/>
</dbReference>
<dbReference type="Pfam" id="PF01715">
    <property type="entry name" value="IPPT"/>
    <property type="match status" value="1"/>
</dbReference>
<protein>
    <recommendedName>
        <fullName evidence="11">tRNA dimethylallyltransferase</fullName>
        <ecNumber evidence="11">2.5.1.75</ecNumber>
    </recommendedName>
    <alternativeName>
        <fullName evidence="11">Dimethylallyl diphosphate:tRNA dimethylallyltransferase</fullName>
        <shortName evidence="11">DMAPP:tRNA dimethylallyltransferase</shortName>
        <shortName evidence="11">DMATase</shortName>
    </alternativeName>
    <alternativeName>
        <fullName evidence="11">Isopentenyl-diphosphate:tRNA isopentenyltransferase</fullName>
        <shortName evidence="11">IPP transferase</shortName>
        <shortName evidence="11">IPPT</shortName>
        <shortName evidence="11">IPTase</shortName>
    </alternativeName>
</protein>
<dbReference type="Gene3D" id="3.40.50.300">
    <property type="entry name" value="P-loop containing nucleotide triphosphate hydrolases"/>
    <property type="match status" value="1"/>
</dbReference>
<evidence type="ECO:0000256" key="9">
    <source>
        <dbReference type="ARBA" id="ARBA00022842"/>
    </source>
</evidence>
<evidence type="ECO:0000256" key="4">
    <source>
        <dbReference type="ARBA" id="ARBA00011245"/>
    </source>
</evidence>
<dbReference type="EC" id="2.5.1.75" evidence="11"/>
<evidence type="ECO:0000313" key="16">
    <source>
        <dbReference type="Proteomes" id="UP000005709"/>
    </source>
</evidence>
<feature type="region of interest" description="Interaction with substrate tRNA" evidence="11">
    <location>
        <begin position="42"/>
        <end position="45"/>
    </location>
</feature>
<dbReference type="HAMAP" id="MF_00185">
    <property type="entry name" value="IPP_trans"/>
    <property type="match status" value="1"/>
</dbReference>
<comment type="similarity">
    <text evidence="3 11 14">Belongs to the IPP transferase family.</text>
</comment>
<keyword evidence="8 11" id="KW-0067">ATP-binding</keyword>
<evidence type="ECO:0000256" key="2">
    <source>
        <dbReference type="ARBA" id="ARBA00003213"/>
    </source>
</evidence>
<evidence type="ECO:0000256" key="11">
    <source>
        <dbReference type="HAMAP-Rule" id="MF_00185"/>
    </source>
</evidence>
<comment type="function">
    <text evidence="2 11 13">Catalyzes the transfer of a dimethylallyl group onto the adenine at position 37 in tRNAs that read codons beginning with uridine, leading to the formation of N6-(dimethylallyl)adenosine (i(6)A).</text>
</comment>
<accession>C8PF31</accession>
<dbReference type="InterPro" id="IPR039657">
    <property type="entry name" value="Dimethylallyltransferase"/>
</dbReference>
<dbReference type="eggNOG" id="COG0324">
    <property type="taxonomic scope" value="Bacteria"/>
</dbReference>
<evidence type="ECO:0000313" key="15">
    <source>
        <dbReference type="EMBL" id="EEV18659.1"/>
    </source>
</evidence>
<comment type="catalytic activity">
    <reaction evidence="10 11 12">
        <text>adenosine(37) in tRNA + dimethylallyl diphosphate = N(6)-dimethylallyladenosine(37) in tRNA + diphosphate</text>
        <dbReference type="Rhea" id="RHEA:26482"/>
        <dbReference type="Rhea" id="RHEA-COMP:10162"/>
        <dbReference type="Rhea" id="RHEA-COMP:10375"/>
        <dbReference type="ChEBI" id="CHEBI:33019"/>
        <dbReference type="ChEBI" id="CHEBI:57623"/>
        <dbReference type="ChEBI" id="CHEBI:74411"/>
        <dbReference type="ChEBI" id="CHEBI:74415"/>
        <dbReference type="EC" id="2.5.1.75"/>
    </reaction>
</comment>
<evidence type="ECO:0000256" key="1">
    <source>
        <dbReference type="ARBA" id="ARBA00001946"/>
    </source>
</evidence>
<dbReference type="STRING" id="824.CGRAC_0325"/>
<comment type="cofactor">
    <cofactor evidence="1 11">
        <name>Mg(2+)</name>
        <dbReference type="ChEBI" id="CHEBI:18420"/>
    </cofactor>
</comment>
<dbReference type="GO" id="GO:0005524">
    <property type="term" value="F:ATP binding"/>
    <property type="evidence" value="ECO:0007669"/>
    <property type="project" value="UniProtKB-UniRule"/>
</dbReference>
<keyword evidence="5 11" id="KW-0808">Transferase</keyword>
<evidence type="ECO:0000256" key="7">
    <source>
        <dbReference type="ARBA" id="ARBA00022741"/>
    </source>
</evidence>
<comment type="caution">
    <text evidence="15">The sequence shown here is derived from an EMBL/GenBank/DDBJ whole genome shotgun (WGS) entry which is preliminary data.</text>
</comment>
<dbReference type="PANTHER" id="PTHR11088">
    <property type="entry name" value="TRNA DIMETHYLALLYLTRANSFERASE"/>
    <property type="match status" value="1"/>
</dbReference>
<name>C8PF31_9BACT</name>
<feature type="binding site" evidence="11">
    <location>
        <begin position="19"/>
        <end position="24"/>
    </location>
    <ligand>
        <name>substrate</name>
    </ligand>
</feature>
<dbReference type="Gene3D" id="1.10.20.140">
    <property type="match status" value="1"/>
</dbReference>
<dbReference type="OrthoDB" id="9776390at2"/>
<keyword evidence="6 11" id="KW-0819">tRNA processing</keyword>
<feature type="binding site" evidence="11">
    <location>
        <begin position="17"/>
        <end position="24"/>
    </location>
    <ligand>
        <name>ATP</name>
        <dbReference type="ChEBI" id="CHEBI:30616"/>
    </ligand>
</feature>
<dbReference type="InterPro" id="IPR027417">
    <property type="entry name" value="P-loop_NTPase"/>
</dbReference>
<sequence>MSQNQNSHASPQIAIIGTTASGKSDLALSIACEIGAVILSLDSLCIYRQIDIASAKPSEEQLREIRHFGVNLIYPNEYFSVGEFIKEYTAARAFAERSGAPLIITGGSGFYLKAMLSGLAPKVPNFKSEISNDEIYALARRIDPEFAAKFSASDSFRLKKWLSIYKFCGEAPSKFLRENTAPPVISDIKIFEIDAPKQWLAQRIEARTKAMFERGLLEEAEFLFARYGAECRALGCIGLKECGQLLRGQISRAQCEQLVSLHTIQLAKRQRTFNRSQFADKISAPPQELKRKILKLLRREI</sequence>
<reference evidence="15 16" key="1">
    <citation type="submission" date="2009-07" db="EMBL/GenBank/DDBJ databases">
        <authorList>
            <person name="Madupu R."/>
            <person name="Sebastian Y."/>
            <person name="Durkin A.S."/>
            <person name="Torralba M."/>
            <person name="Methe B."/>
            <person name="Sutton G.G."/>
            <person name="Strausberg R.L."/>
            <person name="Nelson K.E."/>
        </authorList>
    </citation>
    <scope>NUCLEOTIDE SEQUENCE [LARGE SCALE GENOMIC DNA]</scope>
    <source>
        <strain evidence="15 16">RM3268</strain>
    </source>
</reference>
<comment type="caution">
    <text evidence="11">Lacks conserved residue(s) required for the propagation of feature annotation.</text>
</comment>
<evidence type="ECO:0000256" key="3">
    <source>
        <dbReference type="ARBA" id="ARBA00005842"/>
    </source>
</evidence>
<keyword evidence="9 11" id="KW-0460">Magnesium</keyword>
<dbReference type="RefSeq" id="WP_005869741.1">
    <property type="nucleotide sequence ID" value="NZ_ACYG01000009.1"/>
</dbReference>
<dbReference type="EMBL" id="ACYG01000009">
    <property type="protein sequence ID" value="EEV18659.1"/>
    <property type="molecule type" value="Genomic_DNA"/>
</dbReference>